<evidence type="ECO:0000259" key="2">
    <source>
        <dbReference type="Pfam" id="PF03457"/>
    </source>
</evidence>
<dbReference type="Proteomes" id="UP000319438">
    <property type="component" value="Segment"/>
</dbReference>
<keyword evidence="1" id="KW-0175">Coiled coil</keyword>
<evidence type="ECO:0000313" key="3">
    <source>
        <dbReference type="EMBL" id="ALH06728.1"/>
    </source>
</evidence>
<dbReference type="Gene3D" id="6.10.140.530">
    <property type="match status" value="2"/>
</dbReference>
<evidence type="ECO:0000256" key="1">
    <source>
        <dbReference type="SAM" id="Coils"/>
    </source>
</evidence>
<evidence type="ECO:0000313" key="4">
    <source>
        <dbReference type="Proteomes" id="UP000319438"/>
    </source>
</evidence>
<name>A0A0N7G2C3_9VIRU</name>
<reference evidence="3" key="1">
    <citation type="journal article" date="2015" name="Genome Announc.">
        <title>Complete Genome Sequence of a New Member of the Marseilleviridae Recovered from the Brackish Submarine Spring in the Cassis Port-Miou Calanque, France.</title>
        <authorList>
            <person name="Doutre G."/>
            <person name="Arfib B."/>
            <person name="Rochette P."/>
            <person name="Claverie J.M."/>
            <person name="Bonin P."/>
            <person name="Abergel C."/>
        </authorList>
    </citation>
    <scope>NUCLEOTIDE SEQUENCE [LARGE SCALE GENOMIC DNA]</scope>
    <source>
        <strain evidence="3">1</strain>
    </source>
</reference>
<organism evidence="3 4">
    <name type="scientific">Port-miou virus</name>
    <dbReference type="NCBI Taxonomy" id="1733873"/>
    <lineage>
        <taxon>Viruses</taxon>
        <taxon>Varidnaviria</taxon>
        <taxon>Bamfordvirae</taxon>
        <taxon>Nucleocytoviricota</taxon>
        <taxon>Megaviricetes</taxon>
        <taxon>Pimascovirales</taxon>
        <taxon>Pimascovirales incertae sedis</taxon>
        <taxon>Marseilleviridae</taxon>
        <taxon>Losannavirus</taxon>
        <taxon>Losannavirus lausannense</taxon>
        <taxon>Lausannevirus</taxon>
    </lineage>
</organism>
<accession>A0A0N7G2C3</accession>
<sequence>MEPKFEGTIFFDEQPISFVLDDKMTPFVRCLDIGKIVASRNIGNGSTENKTFVCGKRQRKFYDLSTVERLLRKGEEEVRRNLSKFLKDTFFGNGERKFLFSPKGRKLEFTFVGDSGSVSVDNQRSVSVPEAEKKHPELKNFIRGFLKLPQEDEETHSFETPGFVYVMRNISQKAGEMYKIGKTNNISRRLREYSCGTSEKRTYERVYETGNEDLFERCMHYILSSKRQGKTEMFEVPLPVIEIVGDVVRCIDEMKLLVEKTLDEQEFVERKFARDCEKILMGREAFRKQKEKDEKHKRKVENRMEKLKALKEFVEETGEFPTKKTDLTLTNFMAVIRSEYSNRRIKPMDKEIISLTESIPGWIWEHQESIFELLVLDLQKWLKEHKCHLTAEKNVRLYERLNTWKKAYRNSGGDKEEEYERLQKLFESFGLEFMYNPQEKEFLDKVDELREYIKENSGQLPGSTTKGIGCWLTEQRKQYKKTGFKRNPERKEILDSVHPEWNMNRFEVEWENNIKRNKEFFDLHGHCSPKNLDAFLTNQRSELRKKKEGRKNNLTDEREAQLDENFPGWKVTVPGANWYAKCPLCAERFELKKKETKAAKRDL</sequence>
<dbReference type="PANTHER" id="PTHR33418:SF1">
    <property type="entry name" value="HELICASE-ASSOCIATED DOMAIN-CONTAINING PROTEIN"/>
    <property type="match status" value="1"/>
</dbReference>
<dbReference type="InterPro" id="IPR005114">
    <property type="entry name" value="Helicase_assoc"/>
</dbReference>
<feature type="domain" description="Helicase-associated" evidence="2">
    <location>
        <begin position="507"/>
        <end position="564"/>
    </location>
</feature>
<dbReference type="Pfam" id="PF03457">
    <property type="entry name" value="HA"/>
    <property type="match status" value="1"/>
</dbReference>
<dbReference type="Pfam" id="PF13455">
    <property type="entry name" value="MUG113"/>
    <property type="match status" value="1"/>
</dbReference>
<dbReference type="EMBL" id="KT428292">
    <property type="protein sequence ID" value="ALH06728.1"/>
    <property type="molecule type" value="Genomic_DNA"/>
</dbReference>
<gene>
    <name evidence="3" type="ORF">PMV_030</name>
</gene>
<protein>
    <recommendedName>
        <fullName evidence="2">Helicase-associated domain-containing protein</fullName>
    </recommendedName>
</protein>
<proteinExistence type="predicted"/>
<dbReference type="PANTHER" id="PTHR33418">
    <property type="entry name" value="HELICASE-ASSOCIATED"/>
    <property type="match status" value="1"/>
</dbReference>
<feature type="coiled-coil region" evidence="1">
    <location>
        <begin position="283"/>
        <end position="317"/>
    </location>
</feature>